<comment type="similarity">
    <text evidence="4">Belongs to the BamE family.</text>
</comment>
<evidence type="ECO:0000256" key="1">
    <source>
        <dbReference type="ARBA" id="ARBA00022729"/>
    </source>
</evidence>
<feature type="domain" description="Outer membrane protein assembly factor BamE" evidence="7">
    <location>
        <begin position="42"/>
        <end position="111"/>
    </location>
</feature>
<evidence type="ECO:0000259" key="7">
    <source>
        <dbReference type="Pfam" id="PF04355"/>
    </source>
</evidence>
<evidence type="ECO:0000256" key="2">
    <source>
        <dbReference type="ARBA" id="ARBA00023136"/>
    </source>
</evidence>
<dbReference type="Pfam" id="PF04355">
    <property type="entry name" value="BamE"/>
    <property type="match status" value="1"/>
</dbReference>
<dbReference type="Proteomes" id="UP000217005">
    <property type="component" value="Unassembled WGS sequence"/>
</dbReference>
<comment type="subcellular location">
    <subcellularLocation>
        <location evidence="4">Cell outer membrane</location>
        <topology evidence="4">Lipid-anchor</topology>
    </subcellularLocation>
</comment>
<dbReference type="PROSITE" id="PS51257">
    <property type="entry name" value="PROKAR_LIPOPROTEIN"/>
    <property type="match status" value="1"/>
</dbReference>
<keyword evidence="4" id="KW-0449">Lipoprotein</keyword>
<evidence type="ECO:0000256" key="4">
    <source>
        <dbReference type="HAMAP-Rule" id="MF_00925"/>
    </source>
</evidence>
<accession>A0A261SPY1</accession>
<keyword evidence="10" id="KW-1185">Reference proteome</keyword>
<organism evidence="8 11">
    <name type="scientific">Bordetella genomosp. 1</name>
    <dbReference type="NCBI Taxonomy" id="1395607"/>
    <lineage>
        <taxon>Bacteria</taxon>
        <taxon>Pseudomonadati</taxon>
        <taxon>Pseudomonadota</taxon>
        <taxon>Betaproteobacteria</taxon>
        <taxon>Burkholderiales</taxon>
        <taxon>Alcaligenaceae</taxon>
        <taxon>Bordetella</taxon>
    </lineage>
</organism>
<dbReference type="RefSeq" id="WP_094825442.1">
    <property type="nucleotide sequence ID" value="NZ_NEVL01000002.1"/>
</dbReference>
<dbReference type="EMBL" id="NEVR01000002">
    <property type="protein sequence ID" value="OZI65291.1"/>
    <property type="molecule type" value="Genomic_DNA"/>
</dbReference>
<dbReference type="GO" id="GO:1990063">
    <property type="term" value="C:Bam protein complex"/>
    <property type="evidence" value="ECO:0007669"/>
    <property type="project" value="TreeGrafter"/>
</dbReference>
<protein>
    <recommendedName>
        <fullName evidence="4">Outer membrane protein assembly factor BamE</fullName>
    </recommendedName>
</protein>
<evidence type="ECO:0000256" key="3">
    <source>
        <dbReference type="ARBA" id="ARBA00023237"/>
    </source>
</evidence>
<keyword evidence="3 4" id="KW-0998">Cell outer membrane</keyword>
<keyword evidence="2 4" id="KW-0472">Membrane</keyword>
<feature type="region of interest" description="Disordered" evidence="5">
    <location>
        <begin position="113"/>
        <end position="178"/>
    </location>
</feature>
<evidence type="ECO:0000256" key="5">
    <source>
        <dbReference type="SAM" id="MobiDB-lite"/>
    </source>
</evidence>
<feature type="chain" id="PRO_5013412651" description="Outer membrane protein assembly factor BamE" evidence="6">
    <location>
        <begin position="28"/>
        <end position="178"/>
    </location>
</feature>
<evidence type="ECO:0000313" key="8">
    <source>
        <dbReference type="EMBL" id="OZI39067.1"/>
    </source>
</evidence>
<keyword evidence="1 4" id="KW-0732">Signal</keyword>
<keyword evidence="4" id="KW-0564">Palmitate</keyword>
<dbReference type="OrthoDB" id="9808250at2"/>
<comment type="caution">
    <text evidence="8">The sequence shown here is derived from an EMBL/GenBank/DDBJ whole genome shotgun (WGS) entry which is preliminary data.</text>
</comment>
<comment type="function">
    <text evidence="4">Part of the outer membrane protein assembly complex, which is involved in assembly and insertion of beta-barrel proteins into the outer membrane.</text>
</comment>
<proteinExistence type="inferred from homology"/>
<dbReference type="InterPro" id="IPR037873">
    <property type="entry name" value="BamE-like"/>
</dbReference>
<evidence type="ECO:0000313" key="11">
    <source>
        <dbReference type="Proteomes" id="UP000217005"/>
    </source>
</evidence>
<dbReference type="PANTHER" id="PTHR37482:SF1">
    <property type="entry name" value="OUTER MEMBRANE PROTEIN ASSEMBLY FACTOR BAME"/>
    <property type="match status" value="1"/>
</dbReference>
<dbReference type="HAMAP" id="MF_00925">
    <property type="entry name" value="OM_assembly_BamE"/>
    <property type="match status" value="1"/>
</dbReference>
<reference evidence="9 10" key="1">
    <citation type="submission" date="2017-05" db="EMBL/GenBank/DDBJ databases">
        <title>Complete and WGS of Bordetella genogroups.</title>
        <authorList>
            <person name="Spilker T."/>
            <person name="Lipuma J."/>
        </authorList>
    </citation>
    <scope>NUCLEOTIDE SEQUENCE [LARGE SCALE GENOMIC DNA]</scope>
    <source>
        <strain evidence="9 10">AU9795</strain>
    </source>
</reference>
<evidence type="ECO:0000313" key="10">
    <source>
        <dbReference type="Proteomes" id="UP000216354"/>
    </source>
</evidence>
<evidence type="ECO:0000256" key="6">
    <source>
        <dbReference type="SAM" id="SignalP"/>
    </source>
</evidence>
<comment type="subunit">
    <text evidence="4">Part of the Bam complex.</text>
</comment>
<dbReference type="InterPro" id="IPR026592">
    <property type="entry name" value="BamE"/>
</dbReference>
<evidence type="ECO:0000313" key="9">
    <source>
        <dbReference type="EMBL" id="OZI65291.1"/>
    </source>
</evidence>
<dbReference type="InterPro" id="IPR007450">
    <property type="entry name" value="BamE_dom"/>
</dbReference>
<dbReference type="Gene3D" id="3.30.1450.10">
    <property type="match status" value="1"/>
</dbReference>
<gene>
    <name evidence="4" type="primary">bamE</name>
    <name evidence="9" type="ORF">CAL27_09605</name>
    <name evidence="8" type="ORF">CEG14_05930</name>
</gene>
<reference evidence="8 11" key="2">
    <citation type="submission" date="2017-05" db="EMBL/GenBank/DDBJ databases">
        <title>Complete and WGS of Bordetella genogroups.</title>
        <authorList>
            <person name="Spilker T."/>
            <person name="LiPuma J."/>
        </authorList>
    </citation>
    <scope>NUCLEOTIDE SEQUENCE [LARGE SCALE GENOMIC DNA]</scope>
    <source>
        <strain evidence="8 11">AU17610</strain>
    </source>
</reference>
<dbReference type="Proteomes" id="UP000216354">
    <property type="component" value="Unassembled WGS sequence"/>
</dbReference>
<dbReference type="PANTHER" id="PTHR37482">
    <property type="entry name" value="OUTER MEMBRANE PROTEIN ASSEMBLY FACTOR BAME"/>
    <property type="match status" value="1"/>
</dbReference>
<dbReference type="GO" id="GO:0051205">
    <property type="term" value="P:protein insertion into membrane"/>
    <property type="evidence" value="ECO:0007669"/>
    <property type="project" value="UniProtKB-UniRule"/>
</dbReference>
<name>A0A261SPY1_9BORD</name>
<dbReference type="GO" id="GO:0043165">
    <property type="term" value="P:Gram-negative-bacterium-type cell outer membrane assembly"/>
    <property type="evidence" value="ECO:0007669"/>
    <property type="project" value="UniProtKB-UniRule"/>
</dbReference>
<feature type="signal peptide" evidence="6">
    <location>
        <begin position="1"/>
        <end position="27"/>
    </location>
</feature>
<dbReference type="GO" id="GO:0030674">
    <property type="term" value="F:protein-macromolecule adaptor activity"/>
    <property type="evidence" value="ECO:0007669"/>
    <property type="project" value="TreeGrafter"/>
</dbReference>
<sequence length="178" mass="20064">MIARIPFRPVKTVLVTVALAAALTACSGGKWGFPYKADIQQGNWITSEQVALLQQGMTREQVRFALGSPTLTSVLHGDRWDYPYYFKPGYGKAEERQFTVWFENDRLTRWSGDEQPELQPFQINKPDAAALKRTDKEEAREEKRDESEEKAPRPQINAPANPATQYPGAPGSSPEPIR</sequence>
<dbReference type="AlphaFoldDB" id="A0A261SPY1"/>
<dbReference type="EMBL" id="NEVL01000002">
    <property type="protein sequence ID" value="OZI39067.1"/>
    <property type="molecule type" value="Genomic_DNA"/>
</dbReference>
<feature type="compositionally biased region" description="Basic and acidic residues" evidence="5">
    <location>
        <begin position="130"/>
        <end position="152"/>
    </location>
</feature>